<reference evidence="11 13" key="1">
    <citation type="submission" date="2015-04" db="EMBL/GenBank/DDBJ databases">
        <title>Draft genome sequence of Rathayibacter toxicus strain FH-142 (AKA 70134 or CS 32), a Western Australian isolate.</title>
        <authorList>
            <consortium name="Consortium for Microbial Forensics and Genomics (microFORGE)"/>
            <person name="Knight B.M."/>
            <person name="Roberts D.P."/>
            <person name="Lin D."/>
            <person name="Hari K."/>
            <person name="Fletcher J."/>
            <person name="Melcher U."/>
            <person name="Blagden T."/>
            <person name="Luster D.G."/>
            <person name="Sechler A.J."/>
            <person name="Schneider W.L."/>
            <person name="Winegar R.A."/>
        </authorList>
    </citation>
    <scope>NUCLEOTIDE SEQUENCE [LARGE SCALE GENOMIC DNA]</scope>
    <source>
        <strain evidence="11 13">FH142</strain>
    </source>
</reference>
<dbReference type="PANTHER" id="PTHR28259">
    <property type="entry name" value="FLUORIDE EXPORT PROTEIN 1-RELATED"/>
    <property type="match status" value="1"/>
</dbReference>
<keyword evidence="4 10" id="KW-1133">Transmembrane helix</keyword>
<evidence type="ECO:0000313" key="12">
    <source>
        <dbReference type="EMBL" id="PPI16875.1"/>
    </source>
</evidence>
<dbReference type="STRING" id="145458.APU90_05075"/>
<dbReference type="GO" id="GO:0140114">
    <property type="term" value="P:cellular detoxification of fluoride"/>
    <property type="evidence" value="ECO:0007669"/>
    <property type="project" value="UniProtKB-UniRule"/>
</dbReference>
<dbReference type="GO" id="GO:0046872">
    <property type="term" value="F:metal ion binding"/>
    <property type="evidence" value="ECO:0007669"/>
    <property type="project" value="UniProtKB-KW"/>
</dbReference>
<comment type="caution">
    <text evidence="11">The sequence shown here is derived from an EMBL/GenBank/DDBJ whole genome shotgun (WGS) entry which is preliminary data.</text>
</comment>
<keyword evidence="3 10" id="KW-0812">Transmembrane</keyword>
<feature type="binding site" evidence="10">
    <location>
        <position position="73"/>
    </location>
    <ligand>
        <name>Na(+)</name>
        <dbReference type="ChEBI" id="CHEBI:29101"/>
        <note>structural</note>
    </ligand>
</feature>
<keyword evidence="2 10" id="KW-1003">Cell membrane</keyword>
<comment type="subcellular location">
    <subcellularLocation>
        <location evidence="1 10">Cell membrane</location>
        <topology evidence="1 10">Multi-pass membrane protein</topology>
    </subcellularLocation>
</comment>
<name>A0A0U1PVT2_9MICO</name>
<comment type="similarity">
    <text evidence="7 10">Belongs to the fluoride channel Fluc/FEX (TC 1.A.43) family.</text>
</comment>
<evidence type="ECO:0000256" key="7">
    <source>
        <dbReference type="ARBA" id="ARBA00035120"/>
    </source>
</evidence>
<dbReference type="PANTHER" id="PTHR28259:SF1">
    <property type="entry name" value="FLUORIDE EXPORT PROTEIN 1-RELATED"/>
    <property type="match status" value="1"/>
</dbReference>
<dbReference type="GO" id="GO:0005886">
    <property type="term" value="C:plasma membrane"/>
    <property type="evidence" value="ECO:0007669"/>
    <property type="project" value="UniProtKB-SubCell"/>
</dbReference>
<evidence type="ECO:0000256" key="1">
    <source>
        <dbReference type="ARBA" id="ARBA00004651"/>
    </source>
</evidence>
<comment type="function">
    <text evidence="9 10">Fluoride-specific ion channel. Important for reducing fluoride concentration in the cell, thus reducing its toxicity.</text>
</comment>
<evidence type="ECO:0000256" key="4">
    <source>
        <dbReference type="ARBA" id="ARBA00022989"/>
    </source>
</evidence>
<comment type="catalytic activity">
    <reaction evidence="8">
        <text>fluoride(in) = fluoride(out)</text>
        <dbReference type="Rhea" id="RHEA:76159"/>
        <dbReference type="ChEBI" id="CHEBI:17051"/>
    </reaction>
    <physiologicalReaction direction="left-to-right" evidence="8">
        <dbReference type="Rhea" id="RHEA:76160"/>
    </physiologicalReaction>
</comment>
<feature type="transmembrane region" description="Helical" evidence="10">
    <location>
        <begin position="29"/>
        <end position="51"/>
    </location>
</feature>
<dbReference type="Pfam" id="PF02537">
    <property type="entry name" value="CRCB"/>
    <property type="match status" value="1"/>
</dbReference>
<keyword evidence="10" id="KW-0813">Transport</keyword>
<dbReference type="NCBIfam" id="TIGR00494">
    <property type="entry name" value="crcB"/>
    <property type="match status" value="1"/>
</dbReference>
<evidence type="ECO:0000313" key="11">
    <source>
        <dbReference type="EMBL" id="KKM47272.1"/>
    </source>
</evidence>
<comment type="activity regulation">
    <text evidence="10">Na(+) is not transported, but it plays an essential structural role and its presence is essential for fluoride channel function.</text>
</comment>
<sequence length="130" mass="12884">MGVVAVGGAVGTAARYAVALAVPAWSGLPIATIVVNLLGAFLLGVLAEFLAARGPDDGPRRTLRLLVGTGVLGGFTTYSTFSLDTVTLIETGRIAEAVVATAGTLLLGVLAALLGIVVVSGGRAPLGEVE</sequence>
<accession>A0A0U1PVT2</accession>
<organism evidence="11 13">
    <name type="scientific">Rathayibacter toxicus</name>
    <dbReference type="NCBI Taxonomy" id="145458"/>
    <lineage>
        <taxon>Bacteria</taxon>
        <taxon>Bacillati</taxon>
        <taxon>Actinomycetota</taxon>
        <taxon>Actinomycetes</taxon>
        <taxon>Micrococcales</taxon>
        <taxon>Microbacteriaceae</taxon>
        <taxon>Rathayibacter</taxon>
    </lineage>
</organism>
<keyword evidence="10" id="KW-0915">Sodium</keyword>
<feature type="binding site" evidence="10">
    <location>
        <position position="76"/>
    </location>
    <ligand>
        <name>Na(+)</name>
        <dbReference type="ChEBI" id="CHEBI:29101"/>
        <note>structural</note>
    </ligand>
</feature>
<keyword evidence="6 10" id="KW-0407">Ion channel</keyword>
<dbReference type="PATRIC" id="fig|145458.8.peg.549"/>
<gene>
    <name evidence="10 12" type="primary">crcB</name>
    <name evidence="10" type="synonym">fluC</name>
    <name evidence="12" type="ORF">C5C51_01170</name>
    <name evidence="11" type="ORF">VT73_00750</name>
</gene>
<dbReference type="OrthoDB" id="5148600at2"/>
<keyword evidence="5 10" id="KW-0472">Membrane</keyword>
<feature type="transmembrane region" description="Helical" evidence="10">
    <location>
        <begin position="63"/>
        <end position="81"/>
    </location>
</feature>
<dbReference type="EMBL" id="LBFI01000002">
    <property type="protein sequence ID" value="KKM47272.1"/>
    <property type="molecule type" value="Genomic_DNA"/>
</dbReference>
<evidence type="ECO:0000313" key="13">
    <source>
        <dbReference type="Proteomes" id="UP000052979"/>
    </source>
</evidence>
<proteinExistence type="inferred from homology"/>
<dbReference type="AlphaFoldDB" id="A0A0U1PVT2"/>
<dbReference type="EMBL" id="PSWU01000002">
    <property type="protein sequence ID" value="PPI16875.1"/>
    <property type="molecule type" value="Genomic_DNA"/>
</dbReference>
<feature type="transmembrane region" description="Helical" evidence="10">
    <location>
        <begin position="93"/>
        <end position="119"/>
    </location>
</feature>
<dbReference type="GO" id="GO:0062054">
    <property type="term" value="F:fluoride channel activity"/>
    <property type="evidence" value="ECO:0007669"/>
    <property type="project" value="UniProtKB-UniRule"/>
</dbReference>
<evidence type="ECO:0000313" key="14">
    <source>
        <dbReference type="Proteomes" id="UP000237966"/>
    </source>
</evidence>
<dbReference type="HAMAP" id="MF_00454">
    <property type="entry name" value="FluC"/>
    <property type="match status" value="1"/>
</dbReference>
<keyword evidence="10" id="KW-0406">Ion transport</keyword>
<evidence type="ECO:0000256" key="3">
    <source>
        <dbReference type="ARBA" id="ARBA00022692"/>
    </source>
</evidence>
<evidence type="ECO:0000256" key="6">
    <source>
        <dbReference type="ARBA" id="ARBA00023303"/>
    </source>
</evidence>
<reference evidence="12 14" key="2">
    <citation type="submission" date="2018-02" db="EMBL/GenBank/DDBJ databases">
        <title>Bacteriophage NCPPB3778 and a type I-E CRISPR drive the evolution of the US Biological Select Agent, Rathayibacter toxicus.</title>
        <authorList>
            <person name="Davis E.W.II."/>
            <person name="Tabima J.F."/>
            <person name="Weisberg A.J."/>
            <person name="Lopes L.D."/>
            <person name="Wiseman M.S."/>
            <person name="Wiseman M.S."/>
            <person name="Pupko T."/>
            <person name="Belcher M.S."/>
            <person name="Sechler A.J."/>
            <person name="Tancos M.A."/>
            <person name="Schroeder B.K."/>
            <person name="Murray T.D."/>
            <person name="Luster D.G."/>
            <person name="Schneider W.L."/>
            <person name="Rogers E."/>
            <person name="Andreote F.D."/>
            <person name="Grunwald N.J."/>
            <person name="Putnam M.L."/>
            <person name="Chang J.H."/>
        </authorList>
    </citation>
    <scope>NUCLEOTIDE SEQUENCE [LARGE SCALE GENOMIC DNA]</scope>
    <source>
        <strain evidence="12 14">FH99</strain>
    </source>
</reference>
<dbReference type="Proteomes" id="UP000052979">
    <property type="component" value="Unassembled WGS sequence"/>
</dbReference>
<evidence type="ECO:0000256" key="5">
    <source>
        <dbReference type="ARBA" id="ARBA00023136"/>
    </source>
</evidence>
<keyword evidence="13" id="KW-1185">Reference proteome</keyword>
<evidence type="ECO:0000256" key="10">
    <source>
        <dbReference type="HAMAP-Rule" id="MF_00454"/>
    </source>
</evidence>
<dbReference type="Proteomes" id="UP000237966">
    <property type="component" value="Unassembled WGS sequence"/>
</dbReference>
<keyword evidence="10" id="KW-0479">Metal-binding</keyword>
<evidence type="ECO:0000256" key="8">
    <source>
        <dbReference type="ARBA" id="ARBA00035585"/>
    </source>
</evidence>
<dbReference type="InterPro" id="IPR003691">
    <property type="entry name" value="FluC"/>
</dbReference>
<dbReference type="eggNOG" id="COG0239">
    <property type="taxonomic scope" value="Bacteria"/>
</dbReference>
<protein>
    <recommendedName>
        <fullName evidence="10">Fluoride-specific ion channel FluC</fullName>
    </recommendedName>
</protein>
<evidence type="ECO:0000256" key="2">
    <source>
        <dbReference type="ARBA" id="ARBA00022475"/>
    </source>
</evidence>
<dbReference type="KEGG" id="rtc:APU90_05075"/>
<evidence type="ECO:0000256" key="9">
    <source>
        <dbReference type="ARBA" id="ARBA00049940"/>
    </source>
</evidence>